<comment type="caution">
    <text evidence="5">The sequence shown here is derived from an EMBL/GenBank/DDBJ whole genome shotgun (WGS) entry which is preliminary data.</text>
</comment>
<keyword evidence="3 4" id="KW-0687">Ribonucleoprotein</keyword>
<dbReference type="EMBL" id="MEYS01000002">
    <property type="protein sequence ID" value="OGD33890.1"/>
    <property type="molecule type" value="Genomic_DNA"/>
</dbReference>
<comment type="function">
    <text evidence="4">This protein is one of the early assembly proteins of the 50S ribosomal subunit, although it is not seen to bind rRNA by itself. It is important during the early stages of 50S assembly.</text>
</comment>
<comment type="subunit">
    <text evidence="4">Part of the 50S ribosomal subunit.</text>
</comment>
<dbReference type="PANTHER" id="PTHR11545">
    <property type="entry name" value="RIBOSOMAL PROTEIN L13"/>
    <property type="match status" value="1"/>
</dbReference>
<dbReference type="GO" id="GO:0003729">
    <property type="term" value="F:mRNA binding"/>
    <property type="evidence" value="ECO:0007669"/>
    <property type="project" value="TreeGrafter"/>
</dbReference>
<dbReference type="NCBIfam" id="TIGR01066">
    <property type="entry name" value="rplM_bact"/>
    <property type="match status" value="1"/>
</dbReference>
<dbReference type="InterPro" id="IPR036899">
    <property type="entry name" value="Ribosomal_uL13_sf"/>
</dbReference>
<organism evidence="5 6">
    <name type="scientific">Candidatus Azambacteria bacterium RIFCSPLOWO2_01_FULL_46_25</name>
    <dbReference type="NCBI Taxonomy" id="1797298"/>
    <lineage>
        <taxon>Bacteria</taxon>
        <taxon>Candidatus Azamiibacteriota</taxon>
    </lineage>
</organism>
<dbReference type="PIRSF" id="PIRSF002181">
    <property type="entry name" value="Ribosomal_L13"/>
    <property type="match status" value="1"/>
</dbReference>
<proteinExistence type="inferred from homology"/>
<reference evidence="5 6" key="1">
    <citation type="journal article" date="2016" name="Nat. Commun.">
        <title>Thousands of microbial genomes shed light on interconnected biogeochemical processes in an aquifer system.</title>
        <authorList>
            <person name="Anantharaman K."/>
            <person name="Brown C.T."/>
            <person name="Hug L.A."/>
            <person name="Sharon I."/>
            <person name="Castelle C.J."/>
            <person name="Probst A.J."/>
            <person name="Thomas B.C."/>
            <person name="Singh A."/>
            <person name="Wilkins M.J."/>
            <person name="Karaoz U."/>
            <person name="Brodie E.L."/>
            <person name="Williams K.H."/>
            <person name="Hubbard S.S."/>
            <person name="Banfield J.F."/>
        </authorList>
    </citation>
    <scope>NUCLEOTIDE SEQUENCE [LARGE SCALE GENOMIC DNA]</scope>
</reference>
<dbReference type="STRING" id="1797298.A2988_00130"/>
<dbReference type="PANTHER" id="PTHR11545:SF2">
    <property type="entry name" value="LARGE RIBOSOMAL SUBUNIT PROTEIN UL13M"/>
    <property type="match status" value="1"/>
</dbReference>
<evidence type="ECO:0000256" key="3">
    <source>
        <dbReference type="ARBA" id="ARBA00023274"/>
    </source>
</evidence>
<dbReference type="GO" id="GO:0006412">
    <property type="term" value="P:translation"/>
    <property type="evidence" value="ECO:0007669"/>
    <property type="project" value="UniProtKB-UniRule"/>
</dbReference>
<dbReference type="Pfam" id="PF00572">
    <property type="entry name" value="Ribosomal_L13"/>
    <property type="match status" value="1"/>
</dbReference>
<dbReference type="GO" id="GO:0017148">
    <property type="term" value="P:negative regulation of translation"/>
    <property type="evidence" value="ECO:0007669"/>
    <property type="project" value="TreeGrafter"/>
</dbReference>
<dbReference type="Proteomes" id="UP000176650">
    <property type="component" value="Unassembled WGS sequence"/>
</dbReference>
<dbReference type="HAMAP" id="MF_01366">
    <property type="entry name" value="Ribosomal_uL13"/>
    <property type="match status" value="1"/>
</dbReference>
<comment type="similarity">
    <text evidence="1 4">Belongs to the universal ribosomal protein uL13 family.</text>
</comment>
<dbReference type="InterPro" id="IPR005823">
    <property type="entry name" value="Ribosomal_uL13_bac-type"/>
</dbReference>
<dbReference type="GO" id="GO:1990904">
    <property type="term" value="C:ribonucleoprotein complex"/>
    <property type="evidence" value="ECO:0007669"/>
    <property type="project" value="UniProtKB-KW"/>
</dbReference>
<dbReference type="AlphaFoldDB" id="A0A1F5BTE2"/>
<dbReference type="GO" id="GO:0005840">
    <property type="term" value="C:ribosome"/>
    <property type="evidence" value="ECO:0007669"/>
    <property type="project" value="UniProtKB-KW"/>
</dbReference>
<dbReference type="CDD" id="cd00392">
    <property type="entry name" value="Ribosomal_L13"/>
    <property type="match status" value="1"/>
</dbReference>
<dbReference type="SUPFAM" id="SSF52161">
    <property type="entry name" value="Ribosomal protein L13"/>
    <property type="match status" value="1"/>
</dbReference>
<protein>
    <recommendedName>
        <fullName evidence="4">Large ribosomal subunit protein uL13</fullName>
    </recommendedName>
</protein>
<dbReference type="Gene3D" id="3.90.1180.10">
    <property type="entry name" value="Ribosomal protein L13"/>
    <property type="match status" value="1"/>
</dbReference>
<accession>A0A1F5BTE2</accession>
<evidence type="ECO:0000256" key="1">
    <source>
        <dbReference type="ARBA" id="ARBA00006227"/>
    </source>
</evidence>
<evidence type="ECO:0000313" key="5">
    <source>
        <dbReference type="EMBL" id="OGD33890.1"/>
    </source>
</evidence>
<gene>
    <name evidence="4" type="primary">rplM</name>
    <name evidence="5" type="ORF">A2988_00130</name>
</gene>
<dbReference type="InterPro" id="IPR005822">
    <property type="entry name" value="Ribosomal_uL13"/>
</dbReference>
<sequence>MKNKERNAHTIDATDKSLGRLATEVALLLMGKNKATFQRHIDGGDSVDVFNFDAVKITGNKREQKTYYRHSGYPGGLKEEKLKNLLERNPGEVLKKAVYGMLPKNKLRPLMIKRLTTHRKEIAS</sequence>
<evidence type="ECO:0000256" key="2">
    <source>
        <dbReference type="ARBA" id="ARBA00022980"/>
    </source>
</evidence>
<evidence type="ECO:0000256" key="4">
    <source>
        <dbReference type="HAMAP-Rule" id="MF_01366"/>
    </source>
</evidence>
<dbReference type="GO" id="GO:0003735">
    <property type="term" value="F:structural constituent of ribosome"/>
    <property type="evidence" value="ECO:0007669"/>
    <property type="project" value="InterPro"/>
</dbReference>
<keyword evidence="2 4" id="KW-0689">Ribosomal protein</keyword>
<evidence type="ECO:0000313" key="6">
    <source>
        <dbReference type="Proteomes" id="UP000176650"/>
    </source>
</evidence>
<name>A0A1F5BTE2_9BACT</name>